<feature type="domain" description="HTH araC/xylS-type" evidence="4">
    <location>
        <begin position="149"/>
        <end position="246"/>
    </location>
</feature>
<evidence type="ECO:0000256" key="2">
    <source>
        <dbReference type="ARBA" id="ARBA00023125"/>
    </source>
</evidence>
<dbReference type="Pfam" id="PF12833">
    <property type="entry name" value="HTH_18"/>
    <property type="match status" value="1"/>
</dbReference>
<sequence length="273" mass="29382">MSGQPLNGVLCLWRGDWLFIGRPQANRPHRHVAASLLCGLHQPFELEVRGEQRLTRLALVAPEVPQALTPPADGAMLIAHLDPDTDAWLAVAGHLANGRESCDLPFDAAWVAMAEAVLAQPDATAAGALRAALLERLRCPAPPLDARVRVVAKLLRDAPPEQLDVAALAEPVALSASRLARLFREQTGVTLRRFLLHLKAAELFHLWRSGMSVSALAAASRFYDQPHLVRTTREMFDALPSEYMAGGFHILDCTGQAGLAPPGGLASSPLCSL</sequence>
<dbReference type="Proteomes" id="UP001165524">
    <property type="component" value="Unassembled WGS sequence"/>
</dbReference>
<comment type="caution">
    <text evidence="5">The sequence shown here is derived from an EMBL/GenBank/DDBJ whole genome shotgun (WGS) entry which is preliminary data.</text>
</comment>
<dbReference type="Gene3D" id="1.10.10.60">
    <property type="entry name" value="Homeodomain-like"/>
    <property type="match status" value="1"/>
</dbReference>
<dbReference type="SUPFAM" id="SSF46689">
    <property type="entry name" value="Homeodomain-like"/>
    <property type="match status" value="1"/>
</dbReference>
<dbReference type="RefSeq" id="WP_246948408.1">
    <property type="nucleotide sequence ID" value="NZ_JALKII010000002.1"/>
</dbReference>
<evidence type="ECO:0000256" key="1">
    <source>
        <dbReference type="ARBA" id="ARBA00023015"/>
    </source>
</evidence>
<organism evidence="5 6">
    <name type="scientific">Alcanivorax quisquiliarum</name>
    <dbReference type="NCBI Taxonomy" id="2933565"/>
    <lineage>
        <taxon>Bacteria</taxon>
        <taxon>Pseudomonadati</taxon>
        <taxon>Pseudomonadota</taxon>
        <taxon>Gammaproteobacteria</taxon>
        <taxon>Oceanospirillales</taxon>
        <taxon>Alcanivoracaceae</taxon>
        <taxon>Alcanivorax</taxon>
    </lineage>
</organism>
<keyword evidence="6" id="KW-1185">Reference proteome</keyword>
<dbReference type="InterPro" id="IPR050204">
    <property type="entry name" value="AraC_XylS_family_regulators"/>
</dbReference>
<keyword evidence="2" id="KW-0238">DNA-binding</keyword>
<protein>
    <submittedName>
        <fullName evidence="5">Helix-turn-helix domain-containing protein</fullName>
    </submittedName>
</protein>
<dbReference type="PANTHER" id="PTHR46796">
    <property type="entry name" value="HTH-TYPE TRANSCRIPTIONAL ACTIVATOR RHAS-RELATED"/>
    <property type="match status" value="1"/>
</dbReference>
<name>A0ABT0E4I2_9GAMM</name>
<evidence type="ECO:0000313" key="6">
    <source>
        <dbReference type="Proteomes" id="UP001165524"/>
    </source>
</evidence>
<dbReference type="SMART" id="SM00342">
    <property type="entry name" value="HTH_ARAC"/>
    <property type="match status" value="1"/>
</dbReference>
<evidence type="ECO:0000259" key="4">
    <source>
        <dbReference type="PROSITE" id="PS01124"/>
    </source>
</evidence>
<dbReference type="PROSITE" id="PS01124">
    <property type="entry name" value="HTH_ARAC_FAMILY_2"/>
    <property type="match status" value="1"/>
</dbReference>
<dbReference type="InterPro" id="IPR009057">
    <property type="entry name" value="Homeodomain-like_sf"/>
</dbReference>
<gene>
    <name evidence="5" type="ORF">MU846_03310</name>
</gene>
<keyword evidence="1" id="KW-0805">Transcription regulation</keyword>
<dbReference type="EMBL" id="JALKII010000002">
    <property type="protein sequence ID" value="MCK0536728.1"/>
    <property type="molecule type" value="Genomic_DNA"/>
</dbReference>
<dbReference type="InterPro" id="IPR018060">
    <property type="entry name" value="HTH_AraC"/>
</dbReference>
<evidence type="ECO:0000313" key="5">
    <source>
        <dbReference type="EMBL" id="MCK0536728.1"/>
    </source>
</evidence>
<reference evidence="5" key="1">
    <citation type="submission" date="2022-04" db="EMBL/GenBank/DDBJ databases">
        <title>Alcanivorax sp. CY1518 draft genome sequence.</title>
        <authorList>
            <person name="Zhao G."/>
            <person name="An M."/>
        </authorList>
    </citation>
    <scope>NUCLEOTIDE SEQUENCE</scope>
    <source>
        <strain evidence="5">CY1518</strain>
    </source>
</reference>
<accession>A0ABT0E4I2</accession>
<evidence type="ECO:0000256" key="3">
    <source>
        <dbReference type="ARBA" id="ARBA00023163"/>
    </source>
</evidence>
<proteinExistence type="predicted"/>
<keyword evidence="3" id="KW-0804">Transcription</keyword>